<dbReference type="Pfam" id="PF15919">
    <property type="entry name" value="HicB_lk_antitox"/>
    <property type="match status" value="1"/>
</dbReference>
<sequence>MAQYSVYIQYDTTDQIYVASIPELKGCMAHGATKELALKELEKACLLWLDTAQDLGLDIPEPILFSRNG</sequence>
<evidence type="ECO:0000313" key="3">
    <source>
        <dbReference type="Proteomes" id="UP000823891"/>
    </source>
</evidence>
<evidence type="ECO:0000313" key="2">
    <source>
        <dbReference type="EMBL" id="HJC23773.1"/>
    </source>
</evidence>
<dbReference type="Gene3D" id="3.30.160.250">
    <property type="match status" value="1"/>
</dbReference>
<dbReference type="AlphaFoldDB" id="A0A9D2SPT7"/>
<dbReference type="Proteomes" id="UP000823891">
    <property type="component" value="Unassembled WGS sequence"/>
</dbReference>
<name>A0A9D2SPT7_9FIRM</name>
<comment type="caution">
    <text evidence="2">The sequence shown here is derived from an EMBL/GenBank/DDBJ whole genome shotgun (WGS) entry which is preliminary data.</text>
</comment>
<dbReference type="InterPro" id="IPR051404">
    <property type="entry name" value="TA_system_antitoxin"/>
</dbReference>
<dbReference type="SUPFAM" id="SSF143100">
    <property type="entry name" value="TTHA1013/TTHA0281-like"/>
    <property type="match status" value="1"/>
</dbReference>
<dbReference type="EMBL" id="DWWS01000029">
    <property type="protein sequence ID" value="HJC23773.1"/>
    <property type="molecule type" value="Genomic_DNA"/>
</dbReference>
<accession>A0A9D2SPT7</accession>
<dbReference type="InterPro" id="IPR031807">
    <property type="entry name" value="HicB-like"/>
</dbReference>
<reference evidence="2" key="2">
    <citation type="submission" date="2021-04" db="EMBL/GenBank/DDBJ databases">
        <authorList>
            <person name="Gilroy R."/>
        </authorList>
    </citation>
    <scope>NUCLEOTIDE SEQUENCE</scope>
    <source>
        <strain evidence="2">USAMLcec2-132</strain>
    </source>
</reference>
<organism evidence="2 3">
    <name type="scientific">Candidatus Eisenbergiella merdavium</name>
    <dbReference type="NCBI Taxonomy" id="2838551"/>
    <lineage>
        <taxon>Bacteria</taxon>
        <taxon>Bacillati</taxon>
        <taxon>Bacillota</taxon>
        <taxon>Clostridia</taxon>
        <taxon>Lachnospirales</taxon>
        <taxon>Lachnospiraceae</taxon>
        <taxon>Eisenbergiella</taxon>
    </lineage>
</organism>
<dbReference type="InterPro" id="IPR035069">
    <property type="entry name" value="TTHA1013/TTHA0281-like"/>
</dbReference>
<feature type="domain" description="HicB-like antitoxin of toxin-antitoxin system" evidence="1">
    <location>
        <begin position="4"/>
        <end position="62"/>
    </location>
</feature>
<evidence type="ECO:0000259" key="1">
    <source>
        <dbReference type="Pfam" id="PF15919"/>
    </source>
</evidence>
<dbReference type="PANTHER" id="PTHR34504">
    <property type="entry name" value="ANTITOXIN HICB"/>
    <property type="match status" value="1"/>
</dbReference>
<reference evidence="2" key="1">
    <citation type="journal article" date="2021" name="PeerJ">
        <title>Extensive microbial diversity within the chicken gut microbiome revealed by metagenomics and culture.</title>
        <authorList>
            <person name="Gilroy R."/>
            <person name="Ravi A."/>
            <person name="Getino M."/>
            <person name="Pursley I."/>
            <person name="Horton D.L."/>
            <person name="Alikhan N.F."/>
            <person name="Baker D."/>
            <person name="Gharbi K."/>
            <person name="Hall N."/>
            <person name="Watson M."/>
            <person name="Adriaenssens E.M."/>
            <person name="Foster-Nyarko E."/>
            <person name="Jarju S."/>
            <person name="Secka A."/>
            <person name="Antonio M."/>
            <person name="Oren A."/>
            <person name="Chaudhuri R.R."/>
            <person name="La Ragione R."/>
            <person name="Hildebrand F."/>
            <person name="Pallen M.J."/>
        </authorList>
    </citation>
    <scope>NUCLEOTIDE SEQUENCE</scope>
    <source>
        <strain evidence="2">USAMLcec2-132</strain>
    </source>
</reference>
<protein>
    <submittedName>
        <fullName evidence="2">Type II toxin-antitoxin system HicB family antitoxin</fullName>
    </submittedName>
</protein>
<dbReference type="PANTHER" id="PTHR34504:SF2">
    <property type="entry name" value="UPF0150 PROTEIN SSL0259"/>
    <property type="match status" value="1"/>
</dbReference>
<proteinExistence type="predicted"/>
<gene>
    <name evidence="2" type="ORF">H9761_08725</name>
</gene>